<dbReference type="PROSITE" id="PS50012">
    <property type="entry name" value="RCC1_3"/>
    <property type="match status" value="1"/>
</dbReference>
<name>A0A0D3I397_EMIH1</name>
<evidence type="ECO:0000313" key="4">
    <source>
        <dbReference type="Proteomes" id="UP000013827"/>
    </source>
</evidence>
<protein>
    <submittedName>
        <fullName evidence="3">Uncharacterized protein</fullName>
    </submittedName>
</protein>
<dbReference type="InterPro" id="IPR000408">
    <property type="entry name" value="Reg_chr_condens"/>
</dbReference>
<dbReference type="GeneID" id="17251947"/>
<accession>A0A0D3I397</accession>
<dbReference type="RefSeq" id="XP_005758161.1">
    <property type="nucleotide sequence ID" value="XM_005758104.1"/>
</dbReference>
<feature type="region of interest" description="Disordered" evidence="2">
    <location>
        <begin position="1"/>
        <end position="28"/>
    </location>
</feature>
<dbReference type="SUPFAM" id="SSF50985">
    <property type="entry name" value="RCC1/BLIP-II"/>
    <property type="match status" value="1"/>
</dbReference>
<dbReference type="Pfam" id="PF00415">
    <property type="entry name" value="RCC1"/>
    <property type="match status" value="1"/>
</dbReference>
<evidence type="ECO:0000313" key="3">
    <source>
        <dbReference type="EnsemblProtists" id="EOD05732"/>
    </source>
</evidence>
<sequence length="380" mass="39412">MTFEQSLSSREERRADPELGGRESAPANLRRTLSAFHVGRAGQVGHGAPVEAFGGGATLLHCLQRLRETSPLRAQLTPRELGYHPGVTCDRTGMSPILGDRYKLDGENYDGRELRPLSSAAGAAPSGTATPQLLELPASCTAVAAGRSHGLALCGGGDATVYSWGVGDYGQLGAGAAEERPHAERLPLPLGVAPRCVAAGGYGSAVLVGRAAGELGPPQPPALSAGSALSLADGRRWGELAERATYVTLMRTYEAAPPVVAALRASIPRLLSHLGGEIEAAQGAQTALLQNPLLSHSSEEANALTLAGRLASLSPPASRRAAELLSAAPNEVLGGRVVRPLRELLERLFCRGGSLAALTERVCNTGSQGSVILRSRTINK</sequence>
<reference evidence="3" key="2">
    <citation type="submission" date="2024-10" db="UniProtKB">
        <authorList>
            <consortium name="EnsemblProtists"/>
        </authorList>
    </citation>
    <scope>IDENTIFICATION</scope>
</reference>
<keyword evidence="4" id="KW-1185">Reference proteome</keyword>
<dbReference type="AlphaFoldDB" id="A0A0D3I397"/>
<dbReference type="KEGG" id="ehx:EMIHUDRAFT_453595"/>
<proteinExistence type="predicted"/>
<dbReference type="Gene3D" id="2.130.10.30">
    <property type="entry name" value="Regulator of chromosome condensation 1/beta-lactamase-inhibitor protein II"/>
    <property type="match status" value="1"/>
</dbReference>
<reference evidence="4" key="1">
    <citation type="journal article" date="2013" name="Nature">
        <title>Pan genome of the phytoplankton Emiliania underpins its global distribution.</title>
        <authorList>
            <person name="Read B.A."/>
            <person name="Kegel J."/>
            <person name="Klute M.J."/>
            <person name="Kuo A."/>
            <person name="Lefebvre S.C."/>
            <person name="Maumus F."/>
            <person name="Mayer C."/>
            <person name="Miller J."/>
            <person name="Monier A."/>
            <person name="Salamov A."/>
            <person name="Young J."/>
            <person name="Aguilar M."/>
            <person name="Claverie J.M."/>
            <person name="Frickenhaus S."/>
            <person name="Gonzalez K."/>
            <person name="Herman E.K."/>
            <person name="Lin Y.C."/>
            <person name="Napier J."/>
            <person name="Ogata H."/>
            <person name="Sarno A.F."/>
            <person name="Shmutz J."/>
            <person name="Schroeder D."/>
            <person name="de Vargas C."/>
            <person name="Verret F."/>
            <person name="von Dassow P."/>
            <person name="Valentin K."/>
            <person name="Van de Peer Y."/>
            <person name="Wheeler G."/>
            <person name="Dacks J.B."/>
            <person name="Delwiche C.F."/>
            <person name="Dyhrman S.T."/>
            <person name="Glockner G."/>
            <person name="John U."/>
            <person name="Richards T."/>
            <person name="Worden A.Z."/>
            <person name="Zhang X."/>
            <person name="Grigoriev I.V."/>
            <person name="Allen A.E."/>
            <person name="Bidle K."/>
            <person name="Borodovsky M."/>
            <person name="Bowler C."/>
            <person name="Brownlee C."/>
            <person name="Cock J.M."/>
            <person name="Elias M."/>
            <person name="Gladyshev V.N."/>
            <person name="Groth M."/>
            <person name="Guda C."/>
            <person name="Hadaegh A."/>
            <person name="Iglesias-Rodriguez M.D."/>
            <person name="Jenkins J."/>
            <person name="Jones B.M."/>
            <person name="Lawson T."/>
            <person name="Leese F."/>
            <person name="Lindquist E."/>
            <person name="Lobanov A."/>
            <person name="Lomsadze A."/>
            <person name="Malik S.B."/>
            <person name="Marsh M.E."/>
            <person name="Mackinder L."/>
            <person name="Mock T."/>
            <person name="Mueller-Roeber B."/>
            <person name="Pagarete A."/>
            <person name="Parker M."/>
            <person name="Probert I."/>
            <person name="Quesneville H."/>
            <person name="Raines C."/>
            <person name="Rensing S.A."/>
            <person name="Riano-Pachon D.M."/>
            <person name="Richier S."/>
            <person name="Rokitta S."/>
            <person name="Shiraiwa Y."/>
            <person name="Soanes D.M."/>
            <person name="van der Giezen M."/>
            <person name="Wahlund T.M."/>
            <person name="Williams B."/>
            <person name="Wilson W."/>
            <person name="Wolfe G."/>
            <person name="Wurch L.L."/>
        </authorList>
    </citation>
    <scope>NUCLEOTIDE SEQUENCE</scope>
</reference>
<dbReference type="HOGENOM" id="CLU_728499_0_0_1"/>
<dbReference type="Proteomes" id="UP000013827">
    <property type="component" value="Unassembled WGS sequence"/>
</dbReference>
<feature type="compositionally biased region" description="Basic and acidic residues" evidence="2">
    <location>
        <begin position="9"/>
        <end position="21"/>
    </location>
</feature>
<dbReference type="InterPro" id="IPR009091">
    <property type="entry name" value="RCC1/BLIP-II"/>
</dbReference>
<organism evidence="3 4">
    <name type="scientific">Emiliania huxleyi (strain CCMP1516)</name>
    <dbReference type="NCBI Taxonomy" id="280463"/>
    <lineage>
        <taxon>Eukaryota</taxon>
        <taxon>Haptista</taxon>
        <taxon>Haptophyta</taxon>
        <taxon>Prymnesiophyceae</taxon>
        <taxon>Isochrysidales</taxon>
        <taxon>Noelaerhabdaceae</taxon>
        <taxon>Emiliania</taxon>
    </lineage>
</organism>
<evidence type="ECO:0000256" key="2">
    <source>
        <dbReference type="SAM" id="MobiDB-lite"/>
    </source>
</evidence>
<evidence type="ECO:0000256" key="1">
    <source>
        <dbReference type="PROSITE-ProRule" id="PRU00235"/>
    </source>
</evidence>
<feature type="repeat" description="RCC1" evidence="1">
    <location>
        <begin position="159"/>
        <end position="210"/>
    </location>
</feature>
<dbReference type="EnsemblProtists" id="EOD05732">
    <property type="protein sequence ID" value="EOD05732"/>
    <property type="gene ID" value="EMIHUDRAFT_453595"/>
</dbReference>
<dbReference type="PaxDb" id="2903-EOD05732"/>